<proteinExistence type="predicted"/>
<reference evidence="1" key="1">
    <citation type="submission" date="2022-08" db="UniProtKB">
        <authorList>
            <consortium name="EnsemblMetazoa"/>
        </authorList>
    </citation>
    <scope>IDENTIFICATION</scope>
    <source>
        <strain evidence="1">Dongola</strain>
    </source>
</reference>
<organism evidence="1 2">
    <name type="scientific">Anopheles arabiensis</name>
    <name type="common">Mosquito</name>
    <dbReference type="NCBI Taxonomy" id="7173"/>
    <lineage>
        <taxon>Eukaryota</taxon>
        <taxon>Metazoa</taxon>
        <taxon>Ecdysozoa</taxon>
        <taxon>Arthropoda</taxon>
        <taxon>Hexapoda</taxon>
        <taxon>Insecta</taxon>
        <taxon>Pterygota</taxon>
        <taxon>Neoptera</taxon>
        <taxon>Endopterygota</taxon>
        <taxon>Diptera</taxon>
        <taxon>Nematocera</taxon>
        <taxon>Culicoidea</taxon>
        <taxon>Culicidae</taxon>
        <taxon>Anophelinae</taxon>
        <taxon>Anopheles</taxon>
    </lineage>
</organism>
<keyword evidence="2" id="KW-1185">Reference proteome</keyword>
<accession>A0A182IGL4</accession>
<evidence type="ECO:0000313" key="1">
    <source>
        <dbReference type="EnsemblMetazoa" id="AARA014608-PA"/>
    </source>
</evidence>
<dbReference type="VEuPathDB" id="VectorBase:AARA014608"/>
<dbReference type="EMBL" id="APCN01008582">
    <property type="status" value="NOT_ANNOTATED_CDS"/>
    <property type="molecule type" value="Genomic_DNA"/>
</dbReference>
<dbReference type="AlphaFoldDB" id="A0A182IGL4"/>
<sequence>MFVKRVAFLVGFYSLQCLMCFLC</sequence>
<protein>
    <submittedName>
        <fullName evidence="1">Uncharacterized protein</fullName>
    </submittedName>
</protein>
<dbReference type="Proteomes" id="UP000075840">
    <property type="component" value="Unassembled WGS sequence"/>
</dbReference>
<name>A0A182IGL4_ANOAR</name>
<evidence type="ECO:0000313" key="2">
    <source>
        <dbReference type="Proteomes" id="UP000075840"/>
    </source>
</evidence>
<dbReference type="EnsemblMetazoa" id="AARA014608-RA">
    <property type="protein sequence ID" value="AARA014608-PA"/>
    <property type="gene ID" value="AARA014608"/>
</dbReference>